<feature type="domain" description="DUF306" evidence="1">
    <location>
        <begin position="37"/>
        <end position="142"/>
    </location>
</feature>
<evidence type="ECO:0000313" key="3">
    <source>
        <dbReference type="Proteomes" id="UP001165269"/>
    </source>
</evidence>
<dbReference type="InterPro" id="IPR053147">
    <property type="entry name" value="Hsp_HslJ-like"/>
</dbReference>
<evidence type="ECO:0000259" key="1">
    <source>
        <dbReference type="Pfam" id="PF03724"/>
    </source>
</evidence>
<dbReference type="PANTHER" id="PTHR35535">
    <property type="entry name" value="HEAT SHOCK PROTEIN HSLJ"/>
    <property type="match status" value="1"/>
</dbReference>
<gene>
    <name evidence="2" type="ORF">MQP27_25890</name>
</gene>
<dbReference type="Proteomes" id="UP001165269">
    <property type="component" value="Unassembled WGS sequence"/>
</dbReference>
<dbReference type="InterPro" id="IPR005184">
    <property type="entry name" value="DUF306_Meta_HslJ"/>
</dbReference>
<sequence length="148" mass="15435">MDKQRFTLAVLTVLPLVVACGSEKANSGSGSVDAERPVTGVDWSVRDITADGTTKAAHGEPHLAFDAKTHKVGGKLGCNHVGATATVRGGHITLGRPLTTRMMCDASLMDTDRALLGLFDSTVSYRVDHDTLTLTSANGTSVRAVAAD</sequence>
<dbReference type="RefSeq" id="WP_242767943.1">
    <property type="nucleotide sequence ID" value="NZ_JALDAY010000008.1"/>
</dbReference>
<dbReference type="Gene3D" id="2.40.128.270">
    <property type="match status" value="1"/>
</dbReference>
<dbReference type="Pfam" id="PF03724">
    <property type="entry name" value="META"/>
    <property type="match status" value="1"/>
</dbReference>
<organism evidence="2 3">
    <name type="scientific">Streptomyces cylindrosporus</name>
    <dbReference type="NCBI Taxonomy" id="2927583"/>
    <lineage>
        <taxon>Bacteria</taxon>
        <taxon>Bacillati</taxon>
        <taxon>Actinomycetota</taxon>
        <taxon>Actinomycetes</taxon>
        <taxon>Kitasatosporales</taxon>
        <taxon>Streptomycetaceae</taxon>
        <taxon>Streptomyces</taxon>
    </lineage>
</organism>
<comment type="caution">
    <text evidence="2">The sequence shown here is derived from an EMBL/GenBank/DDBJ whole genome shotgun (WGS) entry which is preliminary data.</text>
</comment>
<protein>
    <submittedName>
        <fullName evidence="2">META domain-containing protein</fullName>
    </submittedName>
</protein>
<proteinExistence type="predicted"/>
<dbReference type="InterPro" id="IPR038670">
    <property type="entry name" value="HslJ-like_sf"/>
</dbReference>
<name>A0ABS9YF61_9ACTN</name>
<dbReference type="PANTHER" id="PTHR35535:SF2">
    <property type="entry name" value="DUF306 DOMAIN-CONTAINING PROTEIN"/>
    <property type="match status" value="1"/>
</dbReference>
<accession>A0ABS9YF61</accession>
<dbReference type="EMBL" id="JALDAY010000008">
    <property type="protein sequence ID" value="MCI3274531.1"/>
    <property type="molecule type" value="Genomic_DNA"/>
</dbReference>
<dbReference type="PROSITE" id="PS51257">
    <property type="entry name" value="PROKAR_LIPOPROTEIN"/>
    <property type="match status" value="1"/>
</dbReference>
<keyword evidence="3" id="KW-1185">Reference proteome</keyword>
<reference evidence="2" key="1">
    <citation type="submission" date="2022-03" db="EMBL/GenBank/DDBJ databases">
        <title>Streptomyces 7R015 and 7R016 isolated from Barleria lupulina in Thailand.</title>
        <authorList>
            <person name="Kanchanasin P."/>
            <person name="Phongsopitanun W."/>
            <person name="Tanasupawat S."/>
        </authorList>
    </citation>
    <scope>NUCLEOTIDE SEQUENCE</scope>
    <source>
        <strain evidence="2">7R015</strain>
    </source>
</reference>
<evidence type="ECO:0000313" key="2">
    <source>
        <dbReference type="EMBL" id="MCI3274531.1"/>
    </source>
</evidence>